<dbReference type="GO" id="GO:0016192">
    <property type="term" value="P:vesicle-mediated transport"/>
    <property type="evidence" value="ECO:0007669"/>
    <property type="project" value="InterPro"/>
</dbReference>
<organism evidence="3">
    <name type="scientific">marine sediment metagenome</name>
    <dbReference type="NCBI Taxonomy" id="412755"/>
    <lineage>
        <taxon>unclassified sequences</taxon>
        <taxon>metagenomes</taxon>
        <taxon>ecological metagenomes</taxon>
    </lineage>
</organism>
<dbReference type="Gene3D" id="1.20.58.60">
    <property type="match status" value="1"/>
</dbReference>
<dbReference type="GO" id="GO:0016020">
    <property type="term" value="C:membrane"/>
    <property type="evidence" value="ECO:0007669"/>
    <property type="project" value="InterPro"/>
</dbReference>
<keyword evidence="1" id="KW-0175">Coiled coil</keyword>
<evidence type="ECO:0000256" key="2">
    <source>
        <dbReference type="SAM" id="MobiDB-lite"/>
    </source>
</evidence>
<gene>
    <name evidence="3" type="ORF">S03H2_10037</name>
</gene>
<feature type="non-terminal residue" evidence="3">
    <location>
        <position position="1"/>
    </location>
</feature>
<dbReference type="SUPFAM" id="SSF47661">
    <property type="entry name" value="t-snare proteins"/>
    <property type="match status" value="1"/>
</dbReference>
<evidence type="ECO:0000313" key="3">
    <source>
        <dbReference type="EMBL" id="GAH27976.1"/>
    </source>
</evidence>
<comment type="caution">
    <text evidence="3">The sequence shown here is derived from an EMBL/GenBank/DDBJ whole genome shotgun (WGS) entry which is preliminary data.</text>
</comment>
<evidence type="ECO:0000256" key="1">
    <source>
        <dbReference type="SAM" id="Coils"/>
    </source>
</evidence>
<name>X1E415_9ZZZZ</name>
<reference evidence="3" key="1">
    <citation type="journal article" date="2014" name="Front. Microbiol.">
        <title>High frequency of phylogenetically diverse reductive dehalogenase-homologous genes in deep subseafloor sedimentary metagenomes.</title>
        <authorList>
            <person name="Kawai M."/>
            <person name="Futagami T."/>
            <person name="Toyoda A."/>
            <person name="Takaki Y."/>
            <person name="Nishi S."/>
            <person name="Hori S."/>
            <person name="Arai W."/>
            <person name="Tsubouchi T."/>
            <person name="Morono Y."/>
            <person name="Uchiyama I."/>
            <person name="Ito T."/>
            <person name="Fujiyama A."/>
            <person name="Inagaki F."/>
            <person name="Takami H."/>
        </authorList>
    </citation>
    <scope>NUCLEOTIDE SEQUENCE</scope>
    <source>
        <strain evidence="3">Expedition CK06-06</strain>
    </source>
</reference>
<dbReference type="InterPro" id="IPR010989">
    <property type="entry name" value="SNARE"/>
</dbReference>
<dbReference type="EMBL" id="BARU01005187">
    <property type="protein sequence ID" value="GAH27976.1"/>
    <property type="molecule type" value="Genomic_DNA"/>
</dbReference>
<proteinExistence type="predicted"/>
<feature type="compositionally biased region" description="Basic and acidic residues" evidence="2">
    <location>
        <begin position="10"/>
        <end position="20"/>
    </location>
</feature>
<sequence length="231" mass="26083">SVNSALVKDLQSDLNKRKSNETNLESKISLLSEEINLLNKQLVDKMKGEPVDYVLQVEPPKPPEPTVIKPLPPEPTSKPLEALCKDLQSDLTKYKRVIEKLTKEKSQLKTALEGKGFQFSSQDLESLKEENESLKKDLEEIQSSFEVKKIEATQIATQNVGQKIKDLENKIREKESIIADLKLSQITPTTVSAGSMPELVENLQKNINKLKSIITEKDNIISELNKQFNQM</sequence>
<accession>X1E415</accession>
<dbReference type="AlphaFoldDB" id="X1E415"/>
<protein>
    <submittedName>
        <fullName evidence="3">Uncharacterized protein</fullName>
    </submittedName>
</protein>
<feature type="region of interest" description="Disordered" evidence="2">
    <location>
        <begin position="1"/>
        <end position="22"/>
    </location>
</feature>
<feature type="coiled-coil region" evidence="1">
    <location>
        <begin position="84"/>
        <end position="220"/>
    </location>
</feature>